<proteinExistence type="predicted"/>
<evidence type="ECO:0000256" key="6">
    <source>
        <dbReference type="ARBA" id="ARBA00022692"/>
    </source>
</evidence>
<feature type="transmembrane region" description="Helical" evidence="11">
    <location>
        <begin position="300"/>
        <end position="320"/>
    </location>
</feature>
<evidence type="ECO:0000256" key="8">
    <source>
        <dbReference type="ARBA" id="ARBA00023136"/>
    </source>
</evidence>
<keyword evidence="13" id="KW-1185">Reference proteome</keyword>
<keyword evidence="3" id="KW-0813">Transport</keyword>
<comment type="subcellular location">
    <subcellularLocation>
        <location evidence="1">Cell membrane</location>
        <topology evidence="1">Multi-pass membrane protein</topology>
    </subcellularLocation>
</comment>
<comment type="subunit">
    <text evidence="2">The complex is composed of two ATP-binding proteins (LsrA), two transmembrane proteins (LsrC and LsrD) and a solute-binding protein (LsrB).</text>
</comment>
<evidence type="ECO:0000256" key="10">
    <source>
        <dbReference type="ARBA" id="ARBA00039382"/>
    </source>
</evidence>
<dbReference type="CDD" id="cd06579">
    <property type="entry name" value="TM_PBP1_transp_AraH_like"/>
    <property type="match status" value="1"/>
</dbReference>
<keyword evidence="4" id="KW-1003">Cell membrane</keyword>
<evidence type="ECO:0000256" key="5">
    <source>
        <dbReference type="ARBA" id="ARBA00022519"/>
    </source>
</evidence>
<comment type="function">
    <text evidence="9">Part of the ABC transporter complex LsrABCD involved in autoinducer 2 (AI-2) import. Probably responsible for the translocation of the substrate across the membrane.</text>
</comment>
<dbReference type="EMBL" id="BAABDE010000020">
    <property type="protein sequence ID" value="GAA3808743.1"/>
    <property type="molecule type" value="Genomic_DNA"/>
</dbReference>
<evidence type="ECO:0000256" key="7">
    <source>
        <dbReference type="ARBA" id="ARBA00022989"/>
    </source>
</evidence>
<feature type="transmembrane region" description="Helical" evidence="11">
    <location>
        <begin position="244"/>
        <end position="263"/>
    </location>
</feature>
<feature type="transmembrane region" description="Helical" evidence="11">
    <location>
        <begin position="102"/>
        <end position="122"/>
    </location>
</feature>
<feature type="transmembrane region" description="Helical" evidence="11">
    <location>
        <begin position="326"/>
        <end position="346"/>
    </location>
</feature>
<evidence type="ECO:0000313" key="13">
    <source>
        <dbReference type="Proteomes" id="UP001501009"/>
    </source>
</evidence>
<feature type="transmembrane region" description="Helical" evidence="11">
    <location>
        <begin position="67"/>
        <end position="90"/>
    </location>
</feature>
<protein>
    <recommendedName>
        <fullName evidence="10">Autoinducer 2 import system permease protein LsrC</fullName>
    </recommendedName>
</protein>
<comment type="caution">
    <text evidence="12">The sequence shown here is derived from an EMBL/GenBank/DDBJ whole genome shotgun (WGS) entry which is preliminary data.</text>
</comment>
<evidence type="ECO:0000256" key="11">
    <source>
        <dbReference type="SAM" id="Phobius"/>
    </source>
</evidence>
<dbReference type="PANTHER" id="PTHR32196:SF29">
    <property type="entry name" value="AUTOINDUCER 2 IMPORT SYSTEM PERMEASE PROTEIN LSRC"/>
    <property type="match status" value="1"/>
</dbReference>
<feature type="transmembrane region" description="Helical" evidence="11">
    <location>
        <begin position="275"/>
        <end position="293"/>
    </location>
</feature>
<keyword evidence="8 11" id="KW-0472">Membrane</keyword>
<sequence>MPEVMPESVLADTAAAKGTEPAPKRTVLLGGRIPLARLRDLALVPAIVVIAIVGQIVNPVFLQADNLINVLQTMSEMALLVLAQTMILIVKKMDLSLESTMGLAPGVAAWLVVPVGAGHGLGLLPGAWSIPVTLAVGALVGVINALLIIRFGLNGFIVTLGMLIVLRGVLTGISGGQTFFQLPQSMLYLGTAEWFGMPASIWVCLVLFAVAIVVLGWTSFGRSLYAIGGNVDAAKAAGIRTDRVLWIVIVTGSVLAALAGLMLSGRLASVASAQGNGYIFTVFAAAVIGGISLNGGKGTMFGAFSGILLLFMIQNVLTLAGVPAQWIGALNGLIILVALTISRITGGKVQE</sequence>
<feature type="transmembrane region" description="Helical" evidence="11">
    <location>
        <begin position="156"/>
        <end position="180"/>
    </location>
</feature>
<organism evidence="12 13">
    <name type="scientific">Streptomyces coacervatus</name>
    <dbReference type="NCBI Taxonomy" id="647381"/>
    <lineage>
        <taxon>Bacteria</taxon>
        <taxon>Bacillati</taxon>
        <taxon>Actinomycetota</taxon>
        <taxon>Actinomycetes</taxon>
        <taxon>Kitasatosporales</taxon>
        <taxon>Streptomycetaceae</taxon>
        <taxon>Streptomyces</taxon>
    </lineage>
</organism>
<evidence type="ECO:0000256" key="9">
    <source>
        <dbReference type="ARBA" id="ARBA00025439"/>
    </source>
</evidence>
<dbReference type="PANTHER" id="PTHR32196">
    <property type="entry name" value="ABC TRANSPORTER PERMEASE PROTEIN YPHD-RELATED-RELATED"/>
    <property type="match status" value="1"/>
</dbReference>
<evidence type="ECO:0000313" key="12">
    <source>
        <dbReference type="EMBL" id="GAA3808743.1"/>
    </source>
</evidence>
<feature type="transmembrane region" description="Helical" evidence="11">
    <location>
        <begin position="41"/>
        <end position="61"/>
    </location>
</feature>
<evidence type="ECO:0000256" key="1">
    <source>
        <dbReference type="ARBA" id="ARBA00004651"/>
    </source>
</evidence>
<evidence type="ECO:0000256" key="3">
    <source>
        <dbReference type="ARBA" id="ARBA00022448"/>
    </source>
</evidence>
<keyword evidence="6 11" id="KW-0812">Transmembrane</keyword>
<dbReference type="Pfam" id="PF02653">
    <property type="entry name" value="BPD_transp_2"/>
    <property type="match status" value="1"/>
</dbReference>
<keyword evidence="7 11" id="KW-1133">Transmembrane helix</keyword>
<dbReference type="Proteomes" id="UP001501009">
    <property type="component" value="Unassembled WGS sequence"/>
</dbReference>
<dbReference type="InterPro" id="IPR001851">
    <property type="entry name" value="ABC_transp_permease"/>
</dbReference>
<gene>
    <name evidence="12" type="ORF">GCM10022403_048550</name>
</gene>
<reference evidence="13" key="1">
    <citation type="journal article" date="2019" name="Int. J. Syst. Evol. Microbiol.">
        <title>The Global Catalogue of Microorganisms (GCM) 10K type strain sequencing project: providing services to taxonomists for standard genome sequencing and annotation.</title>
        <authorList>
            <consortium name="The Broad Institute Genomics Platform"/>
            <consortium name="The Broad Institute Genome Sequencing Center for Infectious Disease"/>
            <person name="Wu L."/>
            <person name="Ma J."/>
        </authorList>
    </citation>
    <scope>NUCLEOTIDE SEQUENCE [LARGE SCALE GENOMIC DNA]</scope>
    <source>
        <strain evidence="13">JCM 17138</strain>
    </source>
</reference>
<evidence type="ECO:0000256" key="2">
    <source>
        <dbReference type="ARBA" id="ARBA00011262"/>
    </source>
</evidence>
<evidence type="ECO:0000256" key="4">
    <source>
        <dbReference type="ARBA" id="ARBA00022475"/>
    </source>
</evidence>
<accession>A0ABP7I3E2</accession>
<feature type="transmembrane region" description="Helical" evidence="11">
    <location>
        <begin position="200"/>
        <end position="220"/>
    </location>
</feature>
<keyword evidence="5" id="KW-0997">Cell inner membrane</keyword>
<feature type="transmembrane region" description="Helical" evidence="11">
    <location>
        <begin position="128"/>
        <end position="149"/>
    </location>
</feature>
<name>A0ABP7I3E2_9ACTN</name>